<dbReference type="Proteomes" id="UP000218810">
    <property type="component" value="Unassembled WGS sequence"/>
</dbReference>
<evidence type="ECO:0000256" key="4">
    <source>
        <dbReference type="ARBA" id="ARBA00022989"/>
    </source>
</evidence>
<evidence type="ECO:0000256" key="7">
    <source>
        <dbReference type="SAM" id="Phobius"/>
    </source>
</evidence>
<name>A0A2A2WRH3_9ACTN</name>
<feature type="transmembrane region" description="Helical" evidence="7">
    <location>
        <begin position="179"/>
        <end position="200"/>
    </location>
</feature>
<dbReference type="EMBL" id="NTGA01000012">
    <property type="protein sequence ID" value="PAY23839.1"/>
    <property type="molecule type" value="Genomic_DNA"/>
</dbReference>
<keyword evidence="9" id="KW-1185">Reference proteome</keyword>
<reference evidence="9" key="1">
    <citation type="submission" date="2017-09" db="EMBL/GenBank/DDBJ databases">
        <authorList>
            <person name="Zhang Y."/>
            <person name="Huang X."/>
            <person name="Liu J."/>
            <person name="Lu L."/>
            <person name="Peng K."/>
        </authorList>
    </citation>
    <scope>NUCLEOTIDE SEQUENCE [LARGE SCALE GENOMIC DNA]</scope>
    <source>
        <strain evidence="9">S-XJ-1</strain>
    </source>
</reference>
<evidence type="ECO:0000256" key="5">
    <source>
        <dbReference type="ARBA" id="ARBA00023136"/>
    </source>
</evidence>
<keyword evidence="2" id="KW-1003">Cell membrane</keyword>
<feature type="transmembrane region" description="Helical" evidence="7">
    <location>
        <begin position="6"/>
        <end position="27"/>
    </location>
</feature>
<dbReference type="PANTHER" id="PTHR30086">
    <property type="entry name" value="ARGININE EXPORTER PROTEIN ARGO"/>
    <property type="match status" value="1"/>
</dbReference>
<evidence type="ECO:0000256" key="6">
    <source>
        <dbReference type="SAM" id="MobiDB-lite"/>
    </source>
</evidence>
<feature type="transmembrane region" description="Helical" evidence="7">
    <location>
        <begin position="157"/>
        <end position="173"/>
    </location>
</feature>
<comment type="caution">
    <text evidence="8">The sequence shown here is derived from an EMBL/GenBank/DDBJ whole genome shotgun (WGS) entry which is preliminary data.</text>
</comment>
<evidence type="ECO:0000313" key="9">
    <source>
        <dbReference type="Proteomes" id="UP000218810"/>
    </source>
</evidence>
<evidence type="ECO:0000256" key="2">
    <source>
        <dbReference type="ARBA" id="ARBA00022475"/>
    </source>
</evidence>
<dbReference type="GO" id="GO:0015171">
    <property type="term" value="F:amino acid transmembrane transporter activity"/>
    <property type="evidence" value="ECO:0007669"/>
    <property type="project" value="TreeGrafter"/>
</dbReference>
<feature type="transmembrane region" description="Helical" evidence="7">
    <location>
        <begin position="70"/>
        <end position="90"/>
    </location>
</feature>
<dbReference type="AlphaFoldDB" id="A0A2A2WRH3"/>
<dbReference type="Pfam" id="PF01810">
    <property type="entry name" value="LysE"/>
    <property type="match status" value="1"/>
</dbReference>
<dbReference type="GO" id="GO:0005886">
    <property type="term" value="C:plasma membrane"/>
    <property type="evidence" value="ECO:0007669"/>
    <property type="project" value="UniProtKB-SubCell"/>
</dbReference>
<dbReference type="InterPro" id="IPR001123">
    <property type="entry name" value="LeuE-type"/>
</dbReference>
<accession>A0A2A2WRH3</accession>
<feature type="transmembrane region" description="Helical" evidence="7">
    <location>
        <begin position="39"/>
        <end position="64"/>
    </location>
</feature>
<feature type="compositionally biased region" description="Low complexity" evidence="6">
    <location>
        <begin position="115"/>
        <end position="137"/>
    </location>
</feature>
<evidence type="ECO:0000256" key="3">
    <source>
        <dbReference type="ARBA" id="ARBA00022692"/>
    </source>
</evidence>
<keyword evidence="4 7" id="KW-1133">Transmembrane helix</keyword>
<evidence type="ECO:0000256" key="1">
    <source>
        <dbReference type="ARBA" id="ARBA00004651"/>
    </source>
</evidence>
<feature type="transmembrane region" description="Helical" evidence="7">
    <location>
        <begin position="212"/>
        <end position="233"/>
    </location>
</feature>
<comment type="subcellular location">
    <subcellularLocation>
        <location evidence="1">Cell membrane</location>
        <topology evidence="1">Multi-pass membrane protein</topology>
    </subcellularLocation>
</comment>
<keyword evidence="3 7" id="KW-0812">Transmembrane</keyword>
<evidence type="ECO:0000313" key="8">
    <source>
        <dbReference type="EMBL" id="PAY23839.1"/>
    </source>
</evidence>
<organism evidence="8 9">
    <name type="scientific">Dietzia natronolimnaea</name>
    <dbReference type="NCBI Taxonomy" id="161920"/>
    <lineage>
        <taxon>Bacteria</taxon>
        <taxon>Bacillati</taxon>
        <taxon>Actinomycetota</taxon>
        <taxon>Actinomycetes</taxon>
        <taxon>Mycobacteriales</taxon>
        <taxon>Dietziaceae</taxon>
        <taxon>Dietzia</taxon>
    </lineage>
</organism>
<dbReference type="PANTHER" id="PTHR30086:SF17">
    <property type="entry name" value="LYSE FAMILY TRANSLOCATOR"/>
    <property type="match status" value="1"/>
</dbReference>
<dbReference type="RefSeq" id="WP_095717734.1">
    <property type="nucleotide sequence ID" value="NZ_NTGA01000012.1"/>
</dbReference>
<proteinExistence type="predicted"/>
<protein>
    <submittedName>
        <fullName evidence="8">Lysine transporter LysE</fullName>
    </submittedName>
</protein>
<dbReference type="OrthoDB" id="9784202at2"/>
<gene>
    <name evidence="8" type="ORF">CEY15_06255</name>
</gene>
<feature type="region of interest" description="Disordered" evidence="6">
    <location>
        <begin position="105"/>
        <end position="140"/>
    </location>
</feature>
<keyword evidence="5 7" id="KW-0472">Membrane</keyword>
<sequence length="237" mass="24186">MTAAQVAALYGVWVIAVISPGPDLVVVLHRSLVGRRHGVATAVGVVTGIAIWLAAAFAGLAALVRVYPQIMTGLQVAGGLLLASLGVLGLRGWWRSRSRAGLAELDPADPVSPDSTPLSPTQAAPTPAAPTPASLGTRPPGTDFVRGLATNLANPKALVFFGAVLTPFLSGEVPPGQAVALVAGMITVALVWFCTLAVAASHRLVNERVGRVLPTVDVVVSTLFVAVGVAFVIEALT</sequence>